<protein>
    <submittedName>
        <fullName evidence="2">Uncharacterized protein</fullName>
    </submittedName>
</protein>
<sequence length="76" mass="8741">MQRTMKYDRSDRRYDSASGSFVEFDAKSDTKLLGSEPVDDLSKSAKDWSIRDNQSSSRSPLTHRKRDHSKDASKSR</sequence>
<dbReference type="Proteomes" id="UP001187531">
    <property type="component" value="Unassembled WGS sequence"/>
</dbReference>
<feature type="compositionally biased region" description="Basic and acidic residues" evidence="1">
    <location>
        <begin position="1"/>
        <end position="15"/>
    </location>
</feature>
<reference evidence="2" key="1">
    <citation type="submission" date="2023-07" db="EMBL/GenBank/DDBJ databases">
        <title>Chromosome-level genome assembly of Artemia franciscana.</title>
        <authorList>
            <person name="Jo E."/>
        </authorList>
    </citation>
    <scope>NUCLEOTIDE SEQUENCE</scope>
    <source>
        <tissue evidence="2">Whole body</tissue>
    </source>
</reference>
<evidence type="ECO:0000256" key="1">
    <source>
        <dbReference type="SAM" id="MobiDB-lite"/>
    </source>
</evidence>
<comment type="caution">
    <text evidence="2">The sequence shown here is derived from an EMBL/GenBank/DDBJ whole genome shotgun (WGS) entry which is preliminary data.</text>
</comment>
<dbReference type="EMBL" id="JAVRJZ010000009">
    <property type="protein sequence ID" value="KAK2718340.1"/>
    <property type="molecule type" value="Genomic_DNA"/>
</dbReference>
<organism evidence="2 3">
    <name type="scientific">Artemia franciscana</name>
    <name type="common">Brine shrimp</name>
    <name type="synonym">Artemia sanfranciscana</name>
    <dbReference type="NCBI Taxonomy" id="6661"/>
    <lineage>
        <taxon>Eukaryota</taxon>
        <taxon>Metazoa</taxon>
        <taxon>Ecdysozoa</taxon>
        <taxon>Arthropoda</taxon>
        <taxon>Crustacea</taxon>
        <taxon>Branchiopoda</taxon>
        <taxon>Anostraca</taxon>
        <taxon>Artemiidae</taxon>
        <taxon>Artemia</taxon>
    </lineage>
</organism>
<feature type="region of interest" description="Disordered" evidence="1">
    <location>
        <begin position="26"/>
        <end position="76"/>
    </location>
</feature>
<name>A0AA88HYM3_ARTSF</name>
<accession>A0AA88HYM3</accession>
<feature type="compositionally biased region" description="Polar residues" evidence="1">
    <location>
        <begin position="51"/>
        <end position="60"/>
    </location>
</feature>
<proteinExistence type="predicted"/>
<dbReference type="AlphaFoldDB" id="A0AA88HYM3"/>
<feature type="compositionally biased region" description="Basic and acidic residues" evidence="1">
    <location>
        <begin position="40"/>
        <end position="50"/>
    </location>
</feature>
<keyword evidence="3" id="KW-1185">Reference proteome</keyword>
<evidence type="ECO:0000313" key="3">
    <source>
        <dbReference type="Proteomes" id="UP001187531"/>
    </source>
</evidence>
<gene>
    <name evidence="2" type="ORF">QYM36_005599</name>
</gene>
<evidence type="ECO:0000313" key="2">
    <source>
        <dbReference type="EMBL" id="KAK2718340.1"/>
    </source>
</evidence>
<feature type="region of interest" description="Disordered" evidence="1">
    <location>
        <begin position="1"/>
        <end position="20"/>
    </location>
</feature>